<dbReference type="InterPro" id="IPR009057">
    <property type="entry name" value="Homeodomain-like_sf"/>
</dbReference>
<dbReference type="SUPFAM" id="SSF46689">
    <property type="entry name" value="Homeodomain-like"/>
    <property type="match status" value="1"/>
</dbReference>
<dbReference type="PANTHER" id="PTHR30055:SF238">
    <property type="entry name" value="MYCOFACTOCIN BIOSYNTHESIS TRANSCRIPTIONAL REGULATOR MFTR-RELATED"/>
    <property type="match status" value="1"/>
</dbReference>
<dbReference type="PROSITE" id="PS01081">
    <property type="entry name" value="HTH_TETR_1"/>
    <property type="match status" value="1"/>
</dbReference>
<dbReference type="PROSITE" id="PS50977">
    <property type="entry name" value="HTH_TETR_2"/>
    <property type="match status" value="1"/>
</dbReference>
<dbReference type="GO" id="GO:0003700">
    <property type="term" value="F:DNA-binding transcription factor activity"/>
    <property type="evidence" value="ECO:0007669"/>
    <property type="project" value="TreeGrafter"/>
</dbReference>
<sequence length="198" mass="21675">MTDAPQSRPGRKPIADTEGIVRAAWALFEVDGFDATTMADVAVKAGISRRTLFNHFGSKEALLFPGLEQYMRDFARVLSTRPTNEPILVAMQFVLRELSASTIAIELAFPSGPAVRQSRLRLESVKYAHDQFALWMNNAIILWLGDSAPTRVKAGLVSALAAQVWSEMARIQATSHVSMDEALDATMAAVRDLLSPNS</sequence>
<evidence type="ECO:0000259" key="4">
    <source>
        <dbReference type="PROSITE" id="PS50977"/>
    </source>
</evidence>
<dbReference type="GO" id="GO:0000976">
    <property type="term" value="F:transcription cis-regulatory region binding"/>
    <property type="evidence" value="ECO:0007669"/>
    <property type="project" value="TreeGrafter"/>
</dbReference>
<dbReference type="InterPro" id="IPR023772">
    <property type="entry name" value="DNA-bd_HTH_TetR-type_CS"/>
</dbReference>
<dbReference type="AlphaFoldDB" id="A0A6J6GHW3"/>
<dbReference type="InterPro" id="IPR001647">
    <property type="entry name" value="HTH_TetR"/>
</dbReference>
<accession>A0A6J6GHW3</accession>
<evidence type="ECO:0000256" key="1">
    <source>
        <dbReference type="ARBA" id="ARBA00023015"/>
    </source>
</evidence>
<name>A0A6J6GHW3_9ZZZZ</name>
<protein>
    <submittedName>
        <fullName evidence="5">Unannotated protein</fullName>
    </submittedName>
</protein>
<dbReference type="Pfam" id="PF00440">
    <property type="entry name" value="TetR_N"/>
    <property type="match status" value="1"/>
</dbReference>
<keyword evidence="1" id="KW-0805">Transcription regulation</keyword>
<evidence type="ECO:0000256" key="2">
    <source>
        <dbReference type="ARBA" id="ARBA00023125"/>
    </source>
</evidence>
<evidence type="ECO:0000256" key="3">
    <source>
        <dbReference type="ARBA" id="ARBA00023163"/>
    </source>
</evidence>
<keyword evidence="2" id="KW-0238">DNA-binding</keyword>
<proteinExistence type="predicted"/>
<keyword evidence="3" id="KW-0804">Transcription</keyword>
<dbReference type="Gene3D" id="1.10.357.10">
    <property type="entry name" value="Tetracycline Repressor, domain 2"/>
    <property type="match status" value="1"/>
</dbReference>
<dbReference type="InterPro" id="IPR050109">
    <property type="entry name" value="HTH-type_TetR-like_transc_reg"/>
</dbReference>
<feature type="domain" description="HTH tetR-type" evidence="4">
    <location>
        <begin position="14"/>
        <end position="74"/>
    </location>
</feature>
<organism evidence="5">
    <name type="scientific">freshwater metagenome</name>
    <dbReference type="NCBI Taxonomy" id="449393"/>
    <lineage>
        <taxon>unclassified sequences</taxon>
        <taxon>metagenomes</taxon>
        <taxon>ecological metagenomes</taxon>
    </lineage>
</organism>
<reference evidence="5" key="1">
    <citation type="submission" date="2020-05" db="EMBL/GenBank/DDBJ databases">
        <authorList>
            <person name="Chiriac C."/>
            <person name="Salcher M."/>
            <person name="Ghai R."/>
            <person name="Kavagutti S V."/>
        </authorList>
    </citation>
    <scope>NUCLEOTIDE SEQUENCE</scope>
</reference>
<dbReference type="PRINTS" id="PR00455">
    <property type="entry name" value="HTHTETR"/>
</dbReference>
<dbReference type="EMBL" id="CAEZUE010000139">
    <property type="protein sequence ID" value="CAB4598674.1"/>
    <property type="molecule type" value="Genomic_DNA"/>
</dbReference>
<dbReference type="PANTHER" id="PTHR30055">
    <property type="entry name" value="HTH-TYPE TRANSCRIPTIONAL REGULATOR RUTR"/>
    <property type="match status" value="1"/>
</dbReference>
<gene>
    <name evidence="5" type="ORF">UFOPK1788_00953</name>
</gene>
<evidence type="ECO:0000313" key="5">
    <source>
        <dbReference type="EMBL" id="CAB4598674.1"/>
    </source>
</evidence>